<feature type="domain" description="PH" evidence="2">
    <location>
        <begin position="4"/>
        <end position="109"/>
    </location>
</feature>
<feature type="domain" description="IRS-type PTB" evidence="3">
    <location>
        <begin position="105"/>
        <end position="210"/>
    </location>
</feature>
<dbReference type="InterPro" id="IPR011993">
    <property type="entry name" value="PH-like_dom_sf"/>
</dbReference>
<dbReference type="SMART" id="SM01244">
    <property type="entry name" value="IRS"/>
    <property type="match status" value="1"/>
</dbReference>
<feature type="region of interest" description="Disordered" evidence="1">
    <location>
        <begin position="294"/>
        <end position="325"/>
    </location>
</feature>
<dbReference type="SMART" id="SM00233">
    <property type="entry name" value="PH"/>
    <property type="match status" value="1"/>
</dbReference>
<feature type="compositionally biased region" description="Low complexity" evidence="1">
    <location>
        <begin position="369"/>
        <end position="381"/>
    </location>
</feature>
<evidence type="ECO:0000259" key="2">
    <source>
        <dbReference type="PROSITE" id="PS50003"/>
    </source>
</evidence>
<evidence type="ECO:0000256" key="1">
    <source>
        <dbReference type="SAM" id="MobiDB-lite"/>
    </source>
</evidence>
<evidence type="ECO:0000313" key="5">
    <source>
        <dbReference type="Proteomes" id="UP000694580"/>
    </source>
</evidence>
<name>A0AAY4APB1_9TELE</name>
<evidence type="ECO:0000313" key="4">
    <source>
        <dbReference type="Ensembl" id="ENSDCDP00010010674.1"/>
    </source>
</evidence>
<protein>
    <recommendedName>
        <fullName evidence="6">Protein Dok-7-like</fullName>
    </recommendedName>
</protein>
<feature type="compositionally biased region" description="Low complexity" evidence="1">
    <location>
        <begin position="308"/>
        <end position="318"/>
    </location>
</feature>
<dbReference type="Pfam" id="PF02174">
    <property type="entry name" value="IRS"/>
    <property type="match status" value="1"/>
</dbReference>
<dbReference type="InterPro" id="IPR002404">
    <property type="entry name" value="IRS_PTB"/>
</dbReference>
<dbReference type="Ensembl" id="ENSDCDT00010011181.1">
    <property type="protein sequence ID" value="ENSDCDP00010010674.1"/>
    <property type="gene ID" value="ENSDCDG00010004725.1"/>
</dbReference>
<dbReference type="AlphaFoldDB" id="A0AAY4APB1"/>
<feature type="compositionally biased region" description="Polar residues" evidence="1">
    <location>
        <begin position="358"/>
        <end position="368"/>
    </location>
</feature>
<organism evidence="4 5">
    <name type="scientific">Denticeps clupeoides</name>
    <name type="common">denticle herring</name>
    <dbReference type="NCBI Taxonomy" id="299321"/>
    <lineage>
        <taxon>Eukaryota</taxon>
        <taxon>Metazoa</taxon>
        <taxon>Chordata</taxon>
        <taxon>Craniata</taxon>
        <taxon>Vertebrata</taxon>
        <taxon>Euteleostomi</taxon>
        <taxon>Actinopterygii</taxon>
        <taxon>Neopterygii</taxon>
        <taxon>Teleostei</taxon>
        <taxon>Clupei</taxon>
        <taxon>Clupeiformes</taxon>
        <taxon>Denticipitoidei</taxon>
        <taxon>Denticipitidae</taxon>
        <taxon>Denticeps</taxon>
    </lineage>
</organism>
<dbReference type="GO" id="GO:0019901">
    <property type="term" value="F:protein kinase binding"/>
    <property type="evidence" value="ECO:0007669"/>
    <property type="project" value="InterPro"/>
</dbReference>
<dbReference type="PANTHER" id="PTHR21636:SF2">
    <property type="entry name" value="PROTEIN DOK-7"/>
    <property type="match status" value="1"/>
</dbReference>
<dbReference type="Proteomes" id="UP000694580">
    <property type="component" value="Chromosome 4"/>
</dbReference>
<dbReference type="PANTHER" id="PTHR21636">
    <property type="entry name" value="PROTEIN DOK-7"/>
    <property type="match status" value="1"/>
</dbReference>
<dbReference type="PROSITE" id="PS51064">
    <property type="entry name" value="IRS_PTB"/>
    <property type="match status" value="1"/>
</dbReference>
<sequence length="676" mass="73089">MTDTVVVEGQVKIRDGKKWKSRWVLLRKPSPVADCLSLLVYKDKSDKSKGHRERSSLTLGDICGLEPGLSYEGIGYTLAIVCLAQTVLLGFESRESLLAWELHVRYSLGEVHRFNVHVQPGTKLDPGPATLHLCNNLLVITRDHPPVIAGQWKLSDLRRYGAVPNGFVFEGGTRCGYWTGVFFLACAEGEQISFLFDCVVRGISPTRSPFGLRPVLPDPNWSPSLSEEKIRQDASELEKRLSLLSASSRHSSTASTSSYTFSIAGDNHSISSSSSENSHSDASLGSRLALWAESTRCPPPTNPPPPSSTLGTSSAATAKQAPPSSAEEQLYAAIISGCSTRPRLPAQLPRPRGLQEAGRQSSTDSGIATTGSHSSYSGSFSSYTGSLDMGAETEDFGSLLSLPSIPSLAPSIPNSSALELNSCCCETPAESLSKRLTNSSEYLVPLQIPERPQTPRYDTPRKLLLGTMLRDLLLTSGSLDIKQNVLHQSHSDTFNEPKVPSSLMAMSGVSRSESSVAHQKTPGASCPGCGGIKGAASSHGGELSAPSIPANLVENYERMFVFDTTKRRDIIPRENGGPLLFPMDSKGASDYRHPGDSVNYVNIPISPMSKRQLHYMELDIQDRPETTAAVRGAASTKYAHIDIAATEMAQRVGAQHALGREERLQELEQKRRGTLN</sequence>
<accession>A0AAY4APB1</accession>
<proteinExistence type="predicted"/>
<dbReference type="InterPro" id="IPR037746">
    <property type="entry name" value="Dok-7"/>
</dbReference>
<evidence type="ECO:0000259" key="3">
    <source>
        <dbReference type="PROSITE" id="PS51064"/>
    </source>
</evidence>
<dbReference type="InterPro" id="IPR037748">
    <property type="entry name" value="Dok-7_PTB"/>
</dbReference>
<gene>
    <name evidence="4" type="primary">DOK7</name>
</gene>
<dbReference type="GeneTree" id="ENSGT00390000015386"/>
<feature type="compositionally biased region" description="Polar residues" evidence="1">
    <location>
        <begin position="509"/>
        <end position="518"/>
    </location>
</feature>
<evidence type="ECO:0008006" key="6">
    <source>
        <dbReference type="Google" id="ProtNLM"/>
    </source>
</evidence>
<reference evidence="4 5" key="1">
    <citation type="submission" date="2020-06" db="EMBL/GenBank/DDBJ databases">
        <authorList>
            <consortium name="Wellcome Sanger Institute Data Sharing"/>
        </authorList>
    </citation>
    <scope>NUCLEOTIDE SEQUENCE [LARGE SCALE GENOMIC DNA]</scope>
</reference>
<dbReference type="SUPFAM" id="SSF50729">
    <property type="entry name" value="PH domain-like"/>
    <property type="match status" value="2"/>
</dbReference>
<dbReference type="GO" id="GO:0007528">
    <property type="term" value="P:neuromuscular junction development"/>
    <property type="evidence" value="ECO:0007669"/>
    <property type="project" value="TreeGrafter"/>
</dbReference>
<reference evidence="4" key="3">
    <citation type="submission" date="2025-09" db="UniProtKB">
        <authorList>
            <consortium name="Ensembl"/>
        </authorList>
    </citation>
    <scope>IDENTIFICATION</scope>
</reference>
<dbReference type="PROSITE" id="PS50003">
    <property type="entry name" value="PH_DOMAIN"/>
    <property type="match status" value="1"/>
</dbReference>
<reference evidence="4" key="2">
    <citation type="submission" date="2025-08" db="UniProtKB">
        <authorList>
            <consortium name="Ensembl"/>
        </authorList>
    </citation>
    <scope>IDENTIFICATION</scope>
</reference>
<feature type="region of interest" description="Disordered" evidence="1">
    <location>
        <begin position="505"/>
        <end position="524"/>
    </location>
</feature>
<dbReference type="CDD" id="cd13165">
    <property type="entry name" value="PTB_DOK7"/>
    <property type="match status" value="1"/>
</dbReference>
<feature type="region of interest" description="Disordered" evidence="1">
    <location>
        <begin position="342"/>
        <end position="381"/>
    </location>
</feature>
<dbReference type="Gene3D" id="2.30.29.30">
    <property type="entry name" value="Pleckstrin-homology domain (PH domain)/Phosphotyrosine-binding domain (PTB)"/>
    <property type="match status" value="2"/>
</dbReference>
<keyword evidence="5" id="KW-1185">Reference proteome</keyword>
<feature type="compositionally biased region" description="Pro residues" evidence="1">
    <location>
        <begin position="297"/>
        <end position="307"/>
    </location>
</feature>
<dbReference type="InterPro" id="IPR001849">
    <property type="entry name" value="PH_domain"/>
</dbReference>
<feature type="compositionally biased region" description="Low complexity" evidence="1">
    <location>
        <begin position="342"/>
        <end position="354"/>
    </location>
</feature>